<gene>
    <name evidence="3" type="ORF">EFW17_19670</name>
</gene>
<keyword evidence="4" id="KW-1185">Reference proteome</keyword>
<accession>A0A3N0E3D1</accession>
<keyword evidence="2" id="KW-1133">Transmembrane helix</keyword>
<evidence type="ECO:0008006" key="5">
    <source>
        <dbReference type="Google" id="ProtNLM"/>
    </source>
</evidence>
<name>A0A3N0E3D1_9ACTN</name>
<keyword evidence="2" id="KW-0812">Transmembrane</keyword>
<dbReference type="EMBL" id="RJMB01000024">
    <property type="protein sequence ID" value="RNL82336.1"/>
    <property type="molecule type" value="Genomic_DNA"/>
</dbReference>
<dbReference type="Proteomes" id="UP000269198">
    <property type="component" value="Unassembled WGS sequence"/>
</dbReference>
<feature type="transmembrane region" description="Helical" evidence="2">
    <location>
        <begin position="35"/>
        <end position="53"/>
    </location>
</feature>
<feature type="transmembrane region" description="Helical" evidence="2">
    <location>
        <begin position="293"/>
        <end position="313"/>
    </location>
</feature>
<organism evidence="3 4">
    <name type="scientific">Halostreptopolyspora alba</name>
    <dbReference type="NCBI Taxonomy" id="2487137"/>
    <lineage>
        <taxon>Bacteria</taxon>
        <taxon>Bacillati</taxon>
        <taxon>Actinomycetota</taxon>
        <taxon>Actinomycetes</taxon>
        <taxon>Streptosporangiales</taxon>
        <taxon>Nocardiopsidaceae</taxon>
        <taxon>Halostreptopolyspora</taxon>
    </lineage>
</organism>
<evidence type="ECO:0000313" key="3">
    <source>
        <dbReference type="EMBL" id="RNL82336.1"/>
    </source>
</evidence>
<evidence type="ECO:0000256" key="1">
    <source>
        <dbReference type="SAM" id="MobiDB-lite"/>
    </source>
</evidence>
<protein>
    <recommendedName>
        <fullName evidence="5">CDP-alcohol phosphatidyltransferase family protein</fullName>
    </recommendedName>
</protein>
<dbReference type="AlphaFoldDB" id="A0A3N0E3D1"/>
<dbReference type="RefSeq" id="WP_123202901.1">
    <property type="nucleotide sequence ID" value="NZ_RJMB01000024.1"/>
</dbReference>
<reference evidence="3 4" key="1">
    <citation type="submission" date="2018-11" db="EMBL/GenBank/DDBJ databases">
        <title>The genome draft of YIM 96095.</title>
        <authorList>
            <person name="Tang S.-K."/>
            <person name="Chunyu W.-X."/>
            <person name="Feng Y.-Z."/>
        </authorList>
    </citation>
    <scope>NUCLEOTIDE SEQUENCE [LARGE SCALE GENOMIC DNA]</scope>
    <source>
        <strain evidence="3 4">YIM 96095</strain>
    </source>
</reference>
<keyword evidence="2" id="KW-0472">Membrane</keyword>
<comment type="caution">
    <text evidence="3">The sequence shown here is derived from an EMBL/GenBank/DDBJ whole genome shotgun (WGS) entry which is preliminary data.</text>
</comment>
<evidence type="ECO:0000313" key="4">
    <source>
        <dbReference type="Proteomes" id="UP000269198"/>
    </source>
</evidence>
<feature type="region of interest" description="Disordered" evidence="1">
    <location>
        <begin position="145"/>
        <end position="209"/>
    </location>
</feature>
<proteinExistence type="predicted"/>
<feature type="transmembrane region" description="Helical" evidence="2">
    <location>
        <begin position="89"/>
        <end position="114"/>
    </location>
</feature>
<dbReference type="OrthoDB" id="3430447at2"/>
<sequence length="318" mass="33339">MAKVREYAVRVANAVLRPVSRSAARWAARASLSRAGLARIGLVLAVLAAVWFTEGGLRGALVGSLLLGAVLFTDTVAADLEGERGDALAGWLALLLSRLREYVVYAGLAIGGVVTGVPDAWTWAAGALVTLALYESVATARLASGARDTGAPSAPPVPRPHDSPIAAMDPSRPKGGPEPSDPALTAKLLGDAPQQPVGETEPTGPIRIRTTPKSTVDAAKWQEGRRRALRGLGLTESTPEGGAYPAVRGPARLWRPWAPRIPRLPRVRVPYSQAARFAVIALTITIWDTRVTFVALITGGLIALCGALAPPSARDTVR</sequence>
<evidence type="ECO:0000256" key="2">
    <source>
        <dbReference type="SAM" id="Phobius"/>
    </source>
</evidence>